<comment type="caution">
    <text evidence="2">The sequence shown here is derived from an EMBL/GenBank/DDBJ whole genome shotgun (WGS) entry which is preliminary data.</text>
</comment>
<name>A0A7Y9QWB2_9BURK</name>
<gene>
    <name evidence="2" type="ORF">BDD16_000775</name>
</gene>
<dbReference type="CDD" id="cd06262">
    <property type="entry name" value="metallo-hydrolase-like_MBL-fold"/>
    <property type="match status" value="1"/>
</dbReference>
<dbReference type="PANTHER" id="PTHR42951">
    <property type="entry name" value="METALLO-BETA-LACTAMASE DOMAIN-CONTAINING"/>
    <property type="match status" value="1"/>
</dbReference>
<sequence>MPLDQHLDGLTLLERGWLSANNLLLHGAPGEGATVVDTGHSVHAAQTVALVAQALGDEPLARIVNTHLHSDHCGGNAALQAAHGAAVWIAPGQADAVTRWDLDALTYRTTGQRCDRFRHDGVLHPGDVLRAGQRAWDVLAAPGHDPDSLMLFDAQAGVLVSADALWNNGFGVVFPELDGIDAFDQVAEVLDLIERLDARTVIPGHGPAFTDVGPALRRARQRLSKFVANPPLHARHAAKVLLKYHVMEERQQALEDLLTWAEGTPLVVGTLGRAGFREPPRASCQTLLAELVAVGALRIQEQVVHDV</sequence>
<organism evidence="2 3">
    <name type="scientific">Sphaerotilus montanus</name>
    <dbReference type="NCBI Taxonomy" id="522889"/>
    <lineage>
        <taxon>Bacteria</taxon>
        <taxon>Pseudomonadati</taxon>
        <taxon>Pseudomonadota</taxon>
        <taxon>Betaproteobacteria</taxon>
        <taxon>Burkholderiales</taxon>
        <taxon>Sphaerotilaceae</taxon>
        <taxon>Sphaerotilus</taxon>
    </lineage>
</organism>
<dbReference type="EMBL" id="JACCFH010000001">
    <property type="protein sequence ID" value="NYG31789.1"/>
    <property type="molecule type" value="Genomic_DNA"/>
</dbReference>
<dbReference type="Gene3D" id="3.60.15.10">
    <property type="entry name" value="Ribonuclease Z/Hydroxyacylglutathione hydrolase-like"/>
    <property type="match status" value="1"/>
</dbReference>
<dbReference type="RefSeq" id="WP_179632750.1">
    <property type="nucleotide sequence ID" value="NZ_JACCFH010000001.1"/>
</dbReference>
<accession>A0A7Y9QWB2</accession>
<feature type="domain" description="Metallo-beta-lactamase" evidence="1">
    <location>
        <begin position="19"/>
        <end position="205"/>
    </location>
</feature>
<keyword evidence="2" id="KW-0378">Hydrolase</keyword>
<protein>
    <submittedName>
        <fullName evidence="2">Glyoxylase-like metal-dependent hydrolase (Beta-lactamase superfamily II)</fullName>
    </submittedName>
</protein>
<proteinExistence type="predicted"/>
<dbReference type="InterPro" id="IPR050855">
    <property type="entry name" value="NDM-1-like"/>
</dbReference>
<evidence type="ECO:0000313" key="2">
    <source>
        <dbReference type="EMBL" id="NYG31789.1"/>
    </source>
</evidence>
<dbReference type="Proteomes" id="UP000518288">
    <property type="component" value="Unassembled WGS sequence"/>
</dbReference>
<reference evidence="2 3" key="1">
    <citation type="submission" date="2020-07" db="EMBL/GenBank/DDBJ databases">
        <title>Genomic Encyclopedia of Archaeal and Bacterial Type Strains, Phase II (KMG-II): from individual species to whole genera.</title>
        <authorList>
            <person name="Goeker M."/>
        </authorList>
    </citation>
    <scope>NUCLEOTIDE SEQUENCE [LARGE SCALE GENOMIC DNA]</scope>
    <source>
        <strain evidence="2 3">DSM 21226</strain>
    </source>
</reference>
<keyword evidence="3" id="KW-1185">Reference proteome</keyword>
<evidence type="ECO:0000313" key="3">
    <source>
        <dbReference type="Proteomes" id="UP000518288"/>
    </source>
</evidence>
<dbReference type="SMART" id="SM00849">
    <property type="entry name" value="Lactamase_B"/>
    <property type="match status" value="1"/>
</dbReference>
<dbReference type="InterPro" id="IPR036866">
    <property type="entry name" value="RibonucZ/Hydroxyglut_hydro"/>
</dbReference>
<dbReference type="SUPFAM" id="SSF56281">
    <property type="entry name" value="Metallo-hydrolase/oxidoreductase"/>
    <property type="match status" value="1"/>
</dbReference>
<dbReference type="Pfam" id="PF00753">
    <property type="entry name" value="Lactamase_B"/>
    <property type="match status" value="1"/>
</dbReference>
<evidence type="ECO:0000259" key="1">
    <source>
        <dbReference type="SMART" id="SM00849"/>
    </source>
</evidence>
<dbReference type="InterPro" id="IPR001279">
    <property type="entry name" value="Metallo-B-lactamas"/>
</dbReference>
<dbReference type="GO" id="GO:0016787">
    <property type="term" value="F:hydrolase activity"/>
    <property type="evidence" value="ECO:0007669"/>
    <property type="project" value="UniProtKB-KW"/>
</dbReference>
<dbReference type="AlphaFoldDB" id="A0A7Y9QWB2"/>